<gene>
    <name evidence="4" type="ORF">NCTC11820_01138</name>
</gene>
<evidence type="ECO:0000259" key="3">
    <source>
        <dbReference type="Pfam" id="PF07510"/>
    </source>
</evidence>
<dbReference type="PANTHER" id="PTHR24094:SF15">
    <property type="entry name" value="AMP-DEPENDENT SYNTHETASE_LIGASE DOMAIN-CONTAINING PROTEIN-RELATED"/>
    <property type="match status" value="1"/>
</dbReference>
<name>A0A2X2YL30_9ACTO</name>
<dbReference type="Pfam" id="PF07510">
    <property type="entry name" value="GmrSD_C"/>
    <property type="match status" value="1"/>
</dbReference>
<feature type="region of interest" description="Disordered" evidence="1">
    <location>
        <begin position="1"/>
        <end position="35"/>
    </location>
</feature>
<dbReference type="EMBL" id="UASJ01000001">
    <property type="protein sequence ID" value="SQB64784.1"/>
    <property type="molecule type" value="Genomic_DNA"/>
</dbReference>
<feature type="transmembrane region" description="Helical" evidence="2">
    <location>
        <begin position="45"/>
        <end position="64"/>
    </location>
</feature>
<dbReference type="AlphaFoldDB" id="A0A2X2YL30"/>
<dbReference type="Proteomes" id="UP000250245">
    <property type="component" value="Unassembled WGS sequence"/>
</dbReference>
<keyword evidence="2" id="KW-0472">Membrane</keyword>
<feature type="region of interest" description="Disordered" evidence="1">
    <location>
        <begin position="80"/>
        <end position="99"/>
    </location>
</feature>
<evidence type="ECO:0000256" key="2">
    <source>
        <dbReference type="SAM" id="Phobius"/>
    </source>
</evidence>
<organism evidence="4 5">
    <name type="scientific">Mobiluncus curtisii</name>
    <dbReference type="NCBI Taxonomy" id="2051"/>
    <lineage>
        <taxon>Bacteria</taxon>
        <taxon>Bacillati</taxon>
        <taxon>Actinomycetota</taxon>
        <taxon>Actinomycetes</taxon>
        <taxon>Actinomycetales</taxon>
        <taxon>Actinomycetaceae</taxon>
        <taxon>Mobiluncus</taxon>
    </lineage>
</organism>
<keyword evidence="2" id="KW-1133">Transmembrane helix</keyword>
<reference evidence="4 5" key="1">
    <citation type="submission" date="2018-06" db="EMBL/GenBank/DDBJ databases">
        <authorList>
            <consortium name="Pathogen Informatics"/>
            <person name="Doyle S."/>
        </authorList>
    </citation>
    <scope>NUCLEOTIDE SEQUENCE [LARGE SCALE GENOMIC DNA]</scope>
    <source>
        <strain evidence="4 5">NCTC11820</strain>
    </source>
</reference>
<evidence type="ECO:0000256" key="1">
    <source>
        <dbReference type="SAM" id="MobiDB-lite"/>
    </source>
</evidence>
<proteinExistence type="predicted"/>
<dbReference type="PANTHER" id="PTHR24094">
    <property type="entry name" value="SECRETED PROTEIN"/>
    <property type="match status" value="1"/>
</dbReference>
<dbReference type="GeneID" id="55565567"/>
<feature type="domain" description="GmrSD restriction endonucleases C-terminal" evidence="3">
    <location>
        <begin position="142"/>
        <end position="284"/>
    </location>
</feature>
<protein>
    <submittedName>
        <fullName evidence="4">Domain of uncharacterized function (DUF1994)</fullName>
    </submittedName>
</protein>
<evidence type="ECO:0000313" key="4">
    <source>
        <dbReference type="EMBL" id="SQB64784.1"/>
    </source>
</evidence>
<dbReference type="RefSeq" id="WP_013189402.1">
    <property type="nucleotide sequence ID" value="NZ_CP068112.1"/>
</dbReference>
<sequence>MSKLDKIGQGSTPEENPGLEPETPQVAPWDGWFGKSSNRNQRGRSLALVAFAVVAVTGLGTQFVGDDGWFFGLLGGDRTHSTSQSGNAGERTRDAAGKTTGTLARDVLDKLEVRDKDPFHDFDRERLFGKGWLDLDGNDCNTRNEVLARDLENVQYRAATPTTPAHCVVQSGVLHDKYAGETIDFRRSQETSDAVQIDHVVALGNVWRTGGQQLSQQEREAIANDPLNLEAVKGQVNQDKQSQDAAAWLPPARDYRCAYVARQIAVKAKYGLWVTPAEKQAMMGVLKECPREPIP</sequence>
<dbReference type="InterPro" id="IPR011089">
    <property type="entry name" value="GmrSD_C"/>
</dbReference>
<keyword evidence="2" id="KW-0812">Transmembrane</keyword>
<accession>A0A2X2YL30</accession>
<evidence type="ECO:0000313" key="5">
    <source>
        <dbReference type="Proteomes" id="UP000250245"/>
    </source>
</evidence>